<evidence type="ECO:0000313" key="2">
    <source>
        <dbReference type="Proteomes" id="UP000257014"/>
    </source>
</evidence>
<comment type="caution">
    <text evidence="1">The sequence shown here is derived from an EMBL/GenBank/DDBJ whole genome shotgun (WGS) entry which is preliminary data.</text>
</comment>
<protein>
    <submittedName>
        <fullName evidence="1">Uncharacterized protein</fullName>
    </submittedName>
</protein>
<reference evidence="1 2" key="1">
    <citation type="submission" date="2018-03" db="EMBL/GenBank/DDBJ databases">
        <authorList>
            <person name="Keele B.F."/>
        </authorList>
    </citation>
    <scope>NUCLEOTIDE SEQUENCE [LARGE SCALE GENOMIC DNA]</scope>
    <source>
        <strain evidence="1">ZCTH4_d</strain>
    </source>
</reference>
<dbReference type="EMBL" id="QEWE01000031">
    <property type="protein sequence ID" value="REJ25553.1"/>
    <property type="molecule type" value="Genomic_DNA"/>
</dbReference>
<evidence type="ECO:0000313" key="1">
    <source>
        <dbReference type="EMBL" id="REJ25553.1"/>
    </source>
</evidence>
<dbReference type="AlphaFoldDB" id="A0A3E0JYV4"/>
<sequence length="69" mass="8027">MLIIARICSVSDEPIRSLKTADQVPGHRENHREGKNQSELKIFIFNIPNFFWDCAYRSESYGKEQIKNG</sequence>
<accession>A0A3E0JYV4</accession>
<dbReference type="Proteomes" id="UP000257014">
    <property type="component" value="Unassembled WGS sequence"/>
</dbReference>
<organism evidence="1 2">
    <name type="scientific">Caldibacillus debilis</name>
    <dbReference type="NCBI Taxonomy" id="301148"/>
    <lineage>
        <taxon>Bacteria</taxon>
        <taxon>Bacillati</taxon>
        <taxon>Bacillota</taxon>
        <taxon>Bacilli</taxon>
        <taxon>Bacillales</taxon>
        <taxon>Bacillaceae</taxon>
        <taxon>Caldibacillus</taxon>
    </lineage>
</organism>
<gene>
    <name evidence="1" type="ORF">C6P37_14580</name>
</gene>
<name>A0A3E0JYV4_9BACI</name>
<proteinExistence type="predicted"/>